<dbReference type="RefSeq" id="WP_069311476.1">
    <property type="nucleotide sequence ID" value="NZ_MDTU01000001.1"/>
</dbReference>
<feature type="region of interest" description="Disordered" evidence="1">
    <location>
        <begin position="192"/>
        <end position="213"/>
    </location>
</feature>
<sequence length="246" mass="27958">MKTKLSRFILTLISISTGSMVISGCTLFHNDTLASPDKNKRPLPYLAKPHYATVYFIQPFTRAHWYMINDPTPTDAWSYTGSDISIRNRLDMQERYLGLLHKNTLCFYAVPGFYQLNIINPGARPKKIKAPIELRAAKSYFYALATSTHGNRFTTRLDSVSKKTARPYIFNSQPKQCLNFAKLSTHWPASRILKKSPDQPNEQHSKSISYTNHRSCPSKNYKIIKTKTNSHLAGKFGQCALSAGLY</sequence>
<keyword evidence="2" id="KW-0732">Signal</keyword>
<name>A0ABX2ZYI5_9GAMM</name>
<gene>
    <name evidence="3" type="ORF">BGC07_00100</name>
</gene>
<dbReference type="EMBL" id="MDTU01000001">
    <property type="protein sequence ID" value="ODN41674.1"/>
    <property type="molecule type" value="Genomic_DNA"/>
</dbReference>
<evidence type="ECO:0000256" key="1">
    <source>
        <dbReference type="SAM" id="MobiDB-lite"/>
    </source>
</evidence>
<proteinExistence type="predicted"/>
<accession>A0ABX2ZYI5</accession>
<feature type="compositionally biased region" description="Basic and acidic residues" evidence="1">
    <location>
        <begin position="195"/>
        <end position="205"/>
    </location>
</feature>
<organism evidence="3 4">
    <name type="scientific">Piscirickettsia litoralis</name>
    <dbReference type="NCBI Taxonomy" id="1891921"/>
    <lineage>
        <taxon>Bacteria</taxon>
        <taxon>Pseudomonadati</taxon>
        <taxon>Pseudomonadota</taxon>
        <taxon>Gammaproteobacteria</taxon>
        <taxon>Thiotrichales</taxon>
        <taxon>Piscirickettsiaceae</taxon>
        <taxon>Piscirickettsia</taxon>
    </lineage>
</organism>
<reference evidence="3 4" key="1">
    <citation type="submission" date="2016-08" db="EMBL/GenBank/DDBJ databases">
        <title>Draft genome sequence of Candidatus Piscirickettsia litoralis, from seawater.</title>
        <authorList>
            <person name="Wan X."/>
            <person name="Lee A.J."/>
            <person name="Hou S."/>
            <person name="Donachie S.P."/>
        </authorList>
    </citation>
    <scope>NUCLEOTIDE SEQUENCE [LARGE SCALE GENOMIC DNA]</scope>
    <source>
        <strain evidence="3 4">Y2</strain>
    </source>
</reference>
<dbReference type="Proteomes" id="UP000094329">
    <property type="component" value="Unassembled WGS sequence"/>
</dbReference>
<evidence type="ECO:0000313" key="4">
    <source>
        <dbReference type="Proteomes" id="UP000094329"/>
    </source>
</evidence>
<feature type="chain" id="PRO_5045579413" description="DUF2846 domain-containing protein" evidence="2">
    <location>
        <begin position="22"/>
        <end position="246"/>
    </location>
</feature>
<protein>
    <recommendedName>
        <fullName evidence="5">DUF2846 domain-containing protein</fullName>
    </recommendedName>
</protein>
<evidence type="ECO:0000256" key="2">
    <source>
        <dbReference type="SAM" id="SignalP"/>
    </source>
</evidence>
<dbReference type="PROSITE" id="PS51257">
    <property type="entry name" value="PROKAR_LIPOPROTEIN"/>
    <property type="match status" value="1"/>
</dbReference>
<keyword evidence="4" id="KW-1185">Reference proteome</keyword>
<feature type="signal peptide" evidence="2">
    <location>
        <begin position="1"/>
        <end position="21"/>
    </location>
</feature>
<evidence type="ECO:0008006" key="5">
    <source>
        <dbReference type="Google" id="ProtNLM"/>
    </source>
</evidence>
<evidence type="ECO:0000313" key="3">
    <source>
        <dbReference type="EMBL" id="ODN41674.1"/>
    </source>
</evidence>
<comment type="caution">
    <text evidence="3">The sequence shown here is derived from an EMBL/GenBank/DDBJ whole genome shotgun (WGS) entry which is preliminary data.</text>
</comment>